<sequence>MFPSRIMFWVTDIDDLLAIRNLGCDGVHHPTFDGMTQAQQIAFMAECERLRLQVGWSALGGTQYARNHREQTVKYWKDSPLVSHVILTGDAQTVPAETQIEKYNLFKGWAPDLQFAIDREFWFDRNGNYSEDAFDILFYYNYPYLTGYSVDYVYERMMLSMEYL</sequence>
<proteinExistence type="predicted"/>
<dbReference type="EMBL" id="BARV01029654">
    <property type="protein sequence ID" value="GAI33240.1"/>
    <property type="molecule type" value="Genomic_DNA"/>
</dbReference>
<accession>X1P2G0</accession>
<protein>
    <submittedName>
        <fullName evidence="1">Uncharacterized protein</fullName>
    </submittedName>
</protein>
<organism evidence="1">
    <name type="scientific">marine sediment metagenome</name>
    <dbReference type="NCBI Taxonomy" id="412755"/>
    <lineage>
        <taxon>unclassified sequences</taxon>
        <taxon>metagenomes</taxon>
        <taxon>ecological metagenomes</taxon>
    </lineage>
</organism>
<feature type="non-terminal residue" evidence="1">
    <location>
        <position position="164"/>
    </location>
</feature>
<evidence type="ECO:0000313" key="1">
    <source>
        <dbReference type="EMBL" id="GAI33240.1"/>
    </source>
</evidence>
<dbReference type="AlphaFoldDB" id="X1P2G0"/>
<reference evidence="1" key="1">
    <citation type="journal article" date="2014" name="Front. Microbiol.">
        <title>High frequency of phylogenetically diverse reductive dehalogenase-homologous genes in deep subseafloor sedimentary metagenomes.</title>
        <authorList>
            <person name="Kawai M."/>
            <person name="Futagami T."/>
            <person name="Toyoda A."/>
            <person name="Takaki Y."/>
            <person name="Nishi S."/>
            <person name="Hori S."/>
            <person name="Arai W."/>
            <person name="Tsubouchi T."/>
            <person name="Morono Y."/>
            <person name="Uchiyama I."/>
            <person name="Ito T."/>
            <person name="Fujiyama A."/>
            <person name="Inagaki F."/>
            <person name="Takami H."/>
        </authorList>
    </citation>
    <scope>NUCLEOTIDE SEQUENCE</scope>
    <source>
        <strain evidence="1">Expedition CK06-06</strain>
    </source>
</reference>
<comment type="caution">
    <text evidence="1">The sequence shown here is derived from an EMBL/GenBank/DDBJ whole genome shotgun (WGS) entry which is preliminary data.</text>
</comment>
<name>X1P2G0_9ZZZZ</name>
<gene>
    <name evidence="1" type="ORF">S06H3_47234</name>
</gene>